<gene>
    <name evidence="3" type="ORF">IM811_014631</name>
</gene>
<dbReference type="EMBL" id="JADCTT010000006">
    <property type="protein sequence ID" value="KAF9750411.1"/>
    <property type="molecule type" value="Genomic_DNA"/>
</dbReference>
<reference evidence="3" key="1">
    <citation type="submission" date="2020-10" db="EMBL/GenBank/DDBJ databases">
        <title>High-Quality Genome Resource of Clonostachys rosea strain S41 by Oxford Nanopore Long-Read Sequencing.</title>
        <authorList>
            <person name="Wang H."/>
        </authorList>
    </citation>
    <scope>NUCLEOTIDE SEQUENCE</scope>
    <source>
        <strain evidence="3">S41</strain>
    </source>
</reference>
<dbReference type="AlphaFoldDB" id="A0A8H7N795"/>
<evidence type="ECO:0000256" key="1">
    <source>
        <dbReference type="SAM" id="MobiDB-lite"/>
    </source>
</evidence>
<accession>A0A8H7N795</accession>
<name>A0A8H7N795_BIOOC</name>
<evidence type="ECO:0008006" key="5">
    <source>
        <dbReference type="Google" id="ProtNLM"/>
    </source>
</evidence>
<protein>
    <recommendedName>
        <fullName evidence="5">Apple domain-containing protein</fullName>
    </recommendedName>
</protein>
<proteinExistence type="predicted"/>
<organism evidence="3 4">
    <name type="scientific">Bionectria ochroleuca</name>
    <name type="common">Gliocladium roseum</name>
    <dbReference type="NCBI Taxonomy" id="29856"/>
    <lineage>
        <taxon>Eukaryota</taxon>
        <taxon>Fungi</taxon>
        <taxon>Dikarya</taxon>
        <taxon>Ascomycota</taxon>
        <taxon>Pezizomycotina</taxon>
        <taxon>Sordariomycetes</taxon>
        <taxon>Hypocreomycetidae</taxon>
        <taxon>Hypocreales</taxon>
        <taxon>Bionectriaceae</taxon>
        <taxon>Clonostachys</taxon>
    </lineage>
</organism>
<evidence type="ECO:0000313" key="3">
    <source>
        <dbReference type="EMBL" id="KAF9750411.1"/>
    </source>
</evidence>
<feature type="chain" id="PRO_5034287048" description="Apple domain-containing protein" evidence="2">
    <location>
        <begin position="22"/>
        <end position="300"/>
    </location>
</feature>
<evidence type="ECO:0000256" key="2">
    <source>
        <dbReference type="SAM" id="SignalP"/>
    </source>
</evidence>
<feature type="signal peptide" evidence="2">
    <location>
        <begin position="1"/>
        <end position="21"/>
    </location>
</feature>
<feature type="region of interest" description="Disordered" evidence="1">
    <location>
        <begin position="226"/>
        <end position="273"/>
    </location>
</feature>
<feature type="compositionally biased region" description="Low complexity" evidence="1">
    <location>
        <begin position="235"/>
        <end position="266"/>
    </location>
</feature>
<dbReference type="Proteomes" id="UP000616885">
    <property type="component" value="Unassembled WGS sequence"/>
</dbReference>
<evidence type="ECO:0000313" key="4">
    <source>
        <dbReference type="Proteomes" id="UP000616885"/>
    </source>
</evidence>
<keyword evidence="2" id="KW-0732">Signal</keyword>
<sequence>MKITHSFWVSAALSLIPAAFAQSTVTSAASSTTTSAAPSCTASLITKLCDYKDPVIAAAIESKDSCLAYCDSHQPCSFAIFAAGNPHTGTGTCWIYPGESYDASAGTSTGCSNPYLSVYDKPVCSGTPTSTAGACAATASPSAVASICGYSPPDTCSSTCVASSGATHCLSACAEADACTYAVFNPRNSKNSPYLSGTCWIYTSGTYDAGNATTCSGAPEQYVYTNPCPKPPPSSSSSASSSATASASGSGTASGTASGTGAASATQDSATDKENSAANVVSLTNSLALGLVMLVWQGLV</sequence>
<comment type="caution">
    <text evidence="3">The sequence shown here is derived from an EMBL/GenBank/DDBJ whole genome shotgun (WGS) entry which is preliminary data.</text>
</comment>